<dbReference type="AlphaFoldDB" id="A0A392S2H7"/>
<feature type="compositionally biased region" description="Basic residues" evidence="1">
    <location>
        <begin position="56"/>
        <end position="77"/>
    </location>
</feature>
<feature type="compositionally biased region" description="Low complexity" evidence="1">
    <location>
        <begin position="19"/>
        <end position="31"/>
    </location>
</feature>
<organism evidence="2 3">
    <name type="scientific">Trifolium medium</name>
    <dbReference type="NCBI Taxonomy" id="97028"/>
    <lineage>
        <taxon>Eukaryota</taxon>
        <taxon>Viridiplantae</taxon>
        <taxon>Streptophyta</taxon>
        <taxon>Embryophyta</taxon>
        <taxon>Tracheophyta</taxon>
        <taxon>Spermatophyta</taxon>
        <taxon>Magnoliopsida</taxon>
        <taxon>eudicotyledons</taxon>
        <taxon>Gunneridae</taxon>
        <taxon>Pentapetalae</taxon>
        <taxon>rosids</taxon>
        <taxon>fabids</taxon>
        <taxon>Fabales</taxon>
        <taxon>Fabaceae</taxon>
        <taxon>Papilionoideae</taxon>
        <taxon>50 kb inversion clade</taxon>
        <taxon>NPAAA clade</taxon>
        <taxon>Hologalegina</taxon>
        <taxon>IRL clade</taxon>
        <taxon>Trifolieae</taxon>
        <taxon>Trifolium</taxon>
    </lineage>
</organism>
<protein>
    <submittedName>
        <fullName evidence="2">Uncharacterized protein</fullName>
    </submittedName>
</protein>
<feature type="compositionally biased region" description="Basic and acidic residues" evidence="1">
    <location>
        <begin position="32"/>
        <end position="42"/>
    </location>
</feature>
<feature type="region of interest" description="Disordered" evidence="1">
    <location>
        <begin position="1"/>
        <end position="100"/>
    </location>
</feature>
<proteinExistence type="predicted"/>
<dbReference type="Proteomes" id="UP000265520">
    <property type="component" value="Unassembled WGS sequence"/>
</dbReference>
<evidence type="ECO:0000313" key="2">
    <source>
        <dbReference type="EMBL" id="MCI42587.1"/>
    </source>
</evidence>
<comment type="caution">
    <text evidence="2">The sequence shown here is derived from an EMBL/GenBank/DDBJ whole genome shotgun (WGS) entry which is preliminary data.</text>
</comment>
<keyword evidence="3" id="KW-1185">Reference proteome</keyword>
<evidence type="ECO:0000256" key="1">
    <source>
        <dbReference type="SAM" id="MobiDB-lite"/>
    </source>
</evidence>
<name>A0A392S2H7_9FABA</name>
<reference evidence="2 3" key="1">
    <citation type="journal article" date="2018" name="Front. Plant Sci.">
        <title>Red Clover (Trifolium pratense) and Zigzag Clover (T. medium) - A Picture of Genomic Similarities and Differences.</title>
        <authorList>
            <person name="Dluhosova J."/>
            <person name="Istvanek J."/>
            <person name="Nedelnik J."/>
            <person name="Repkova J."/>
        </authorList>
    </citation>
    <scope>NUCLEOTIDE SEQUENCE [LARGE SCALE GENOMIC DNA]</scope>
    <source>
        <strain evidence="3">cv. 10/8</strain>
        <tissue evidence="2">Leaf</tissue>
    </source>
</reference>
<sequence>MEGTSSSQAKSIEEKKATETAATEVAGASEAKIVDKGKKPEATESAVKTVTEKSKGKPTKKPRTVKKRAARVQRKMIVHSDDSDEIEEDQSMVKRKRTEE</sequence>
<accession>A0A392S2H7</accession>
<dbReference type="EMBL" id="LXQA010306363">
    <property type="protein sequence ID" value="MCI42587.1"/>
    <property type="molecule type" value="Genomic_DNA"/>
</dbReference>
<evidence type="ECO:0000313" key="3">
    <source>
        <dbReference type="Proteomes" id="UP000265520"/>
    </source>
</evidence>
<feature type="non-terminal residue" evidence="2">
    <location>
        <position position="100"/>
    </location>
</feature>